<comment type="caution">
    <text evidence="1">The sequence shown here is derived from an EMBL/GenBank/DDBJ whole genome shotgun (WGS) entry which is preliminary data.</text>
</comment>
<accession>A0A392SKK3</accession>
<evidence type="ECO:0000313" key="1">
    <source>
        <dbReference type="EMBL" id="MCI49393.1"/>
    </source>
</evidence>
<name>A0A392SKK3_9FABA</name>
<evidence type="ECO:0000313" key="2">
    <source>
        <dbReference type="Proteomes" id="UP000265520"/>
    </source>
</evidence>
<dbReference type="EMBL" id="LXQA010400544">
    <property type="protein sequence ID" value="MCI49393.1"/>
    <property type="molecule type" value="Genomic_DNA"/>
</dbReference>
<organism evidence="1 2">
    <name type="scientific">Trifolium medium</name>
    <dbReference type="NCBI Taxonomy" id="97028"/>
    <lineage>
        <taxon>Eukaryota</taxon>
        <taxon>Viridiplantae</taxon>
        <taxon>Streptophyta</taxon>
        <taxon>Embryophyta</taxon>
        <taxon>Tracheophyta</taxon>
        <taxon>Spermatophyta</taxon>
        <taxon>Magnoliopsida</taxon>
        <taxon>eudicotyledons</taxon>
        <taxon>Gunneridae</taxon>
        <taxon>Pentapetalae</taxon>
        <taxon>rosids</taxon>
        <taxon>fabids</taxon>
        <taxon>Fabales</taxon>
        <taxon>Fabaceae</taxon>
        <taxon>Papilionoideae</taxon>
        <taxon>50 kb inversion clade</taxon>
        <taxon>NPAAA clade</taxon>
        <taxon>Hologalegina</taxon>
        <taxon>IRL clade</taxon>
        <taxon>Trifolieae</taxon>
        <taxon>Trifolium</taxon>
    </lineage>
</organism>
<protein>
    <submittedName>
        <fullName evidence="1">NADH-ubiquinone oxidoreductase chain</fullName>
    </submittedName>
</protein>
<keyword evidence="2" id="KW-1185">Reference proteome</keyword>
<proteinExistence type="predicted"/>
<dbReference type="AlphaFoldDB" id="A0A392SKK3"/>
<dbReference type="Proteomes" id="UP000265520">
    <property type="component" value="Unassembled WGS sequence"/>
</dbReference>
<keyword evidence="1" id="KW-0830">Ubiquinone</keyword>
<sequence length="74" mass="8536">MKDFWPRCDIYDEHAAEIEYQLKVAEDPENNKGKSRKDLGLQEFKETEIRSGVTGFKATLTQSHIAKLLKIPNN</sequence>
<reference evidence="1 2" key="1">
    <citation type="journal article" date="2018" name="Front. Plant Sci.">
        <title>Red Clover (Trifolium pratense) and Zigzag Clover (T. medium) - A Picture of Genomic Similarities and Differences.</title>
        <authorList>
            <person name="Dluhosova J."/>
            <person name="Istvanek J."/>
            <person name="Nedelnik J."/>
            <person name="Repkova J."/>
        </authorList>
    </citation>
    <scope>NUCLEOTIDE SEQUENCE [LARGE SCALE GENOMIC DNA]</scope>
    <source>
        <strain evidence="2">cv. 10/8</strain>
        <tissue evidence="1">Leaf</tissue>
    </source>
</reference>